<protein>
    <submittedName>
        <fullName evidence="2">VOC family protein</fullName>
    </submittedName>
</protein>
<organism evidence="2 3">
    <name type="scientific">Glacieibacterium arshaanense</name>
    <dbReference type="NCBI Taxonomy" id="2511025"/>
    <lineage>
        <taxon>Bacteria</taxon>
        <taxon>Pseudomonadati</taxon>
        <taxon>Pseudomonadota</taxon>
        <taxon>Alphaproteobacteria</taxon>
        <taxon>Sphingomonadales</taxon>
        <taxon>Sphingosinicellaceae</taxon>
        <taxon>Glacieibacterium</taxon>
    </lineage>
</organism>
<comment type="caution">
    <text evidence="2">The sequence shown here is derived from an EMBL/GenBank/DDBJ whole genome shotgun (WGS) entry which is preliminary data.</text>
</comment>
<dbReference type="InterPro" id="IPR037523">
    <property type="entry name" value="VOC_core"/>
</dbReference>
<name>A0A4Y9ERP6_9SPHN</name>
<feature type="domain" description="VOC" evidence="1">
    <location>
        <begin position="33"/>
        <end position="153"/>
    </location>
</feature>
<dbReference type="Pfam" id="PF00903">
    <property type="entry name" value="Glyoxalase"/>
    <property type="match status" value="1"/>
</dbReference>
<dbReference type="Proteomes" id="UP000297737">
    <property type="component" value="Unassembled WGS sequence"/>
</dbReference>
<reference evidence="2 3" key="1">
    <citation type="submission" date="2019-02" db="EMBL/GenBank/DDBJ databases">
        <title>Polymorphobacter sp. isolated from the lake at the Tibet of China.</title>
        <authorList>
            <person name="Li A."/>
        </authorList>
    </citation>
    <scope>NUCLEOTIDE SEQUENCE [LARGE SCALE GENOMIC DNA]</scope>
    <source>
        <strain evidence="2 3">DJ1R-1</strain>
    </source>
</reference>
<proteinExistence type="predicted"/>
<dbReference type="AlphaFoldDB" id="A0A4Y9ERP6"/>
<dbReference type="PANTHER" id="PTHR21366:SF14">
    <property type="entry name" value="GLYOXALASE DOMAIN-CONTAINING PROTEIN 5"/>
    <property type="match status" value="1"/>
</dbReference>
<dbReference type="PANTHER" id="PTHR21366">
    <property type="entry name" value="GLYOXALASE FAMILY PROTEIN"/>
    <property type="match status" value="1"/>
</dbReference>
<accession>A0A4Y9ERP6</accession>
<dbReference type="PROSITE" id="PS51819">
    <property type="entry name" value="VOC"/>
    <property type="match status" value="1"/>
</dbReference>
<dbReference type="EMBL" id="SIHO01000001">
    <property type="protein sequence ID" value="TFU06274.1"/>
    <property type="molecule type" value="Genomic_DNA"/>
</dbReference>
<dbReference type="InterPro" id="IPR004360">
    <property type="entry name" value="Glyas_Fos-R_dOase_dom"/>
</dbReference>
<sequence>MTPASVTCRCPTSCRKPERSAGLAMAGPIRAIGIDHILVLVDDLDTAVRFYEVVAGAELVERLDQFAMVEMQVGASGLALVAPAITAGSWARPDVTGGRNIDHFCIAVAAEAEALRDHLAQTATAIIEEQAHDNGYSFYVRDPSGNTVELKALSDRR</sequence>
<dbReference type="OrthoDB" id="9812656at2"/>
<dbReference type="InterPro" id="IPR029068">
    <property type="entry name" value="Glyas_Bleomycin-R_OHBP_Dase"/>
</dbReference>
<gene>
    <name evidence="2" type="ORF">EUV02_04530</name>
</gene>
<dbReference type="Gene3D" id="3.10.180.10">
    <property type="entry name" value="2,3-Dihydroxybiphenyl 1,2-Dioxygenase, domain 1"/>
    <property type="match status" value="1"/>
</dbReference>
<evidence type="ECO:0000259" key="1">
    <source>
        <dbReference type="PROSITE" id="PS51819"/>
    </source>
</evidence>
<evidence type="ECO:0000313" key="3">
    <source>
        <dbReference type="Proteomes" id="UP000297737"/>
    </source>
</evidence>
<dbReference type="InterPro" id="IPR050383">
    <property type="entry name" value="GlyoxalaseI/FosfomycinResist"/>
</dbReference>
<dbReference type="SUPFAM" id="SSF54593">
    <property type="entry name" value="Glyoxalase/Bleomycin resistance protein/Dihydroxybiphenyl dioxygenase"/>
    <property type="match status" value="1"/>
</dbReference>
<evidence type="ECO:0000313" key="2">
    <source>
        <dbReference type="EMBL" id="TFU06274.1"/>
    </source>
</evidence>
<keyword evidence="3" id="KW-1185">Reference proteome</keyword>